<dbReference type="AlphaFoldDB" id="A0A8W8LXQ6"/>
<dbReference type="EnsemblMetazoa" id="G30104.2">
    <property type="protein sequence ID" value="G30104.2:cds"/>
    <property type="gene ID" value="G30104"/>
</dbReference>
<keyword evidence="2" id="KW-1133">Transmembrane helix</keyword>
<proteinExistence type="predicted"/>
<feature type="region of interest" description="Disordered" evidence="1">
    <location>
        <begin position="358"/>
        <end position="377"/>
    </location>
</feature>
<feature type="transmembrane region" description="Helical" evidence="2">
    <location>
        <begin position="484"/>
        <end position="507"/>
    </location>
</feature>
<keyword evidence="2" id="KW-0472">Membrane</keyword>
<evidence type="ECO:0000313" key="5">
    <source>
        <dbReference type="Proteomes" id="UP000005408"/>
    </source>
</evidence>
<feature type="compositionally biased region" description="Basic and acidic residues" evidence="1">
    <location>
        <begin position="933"/>
        <end position="948"/>
    </location>
</feature>
<feature type="region of interest" description="Disordered" evidence="1">
    <location>
        <begin position="928"/>
        <end position="948"/>
    </location>
</feature>
<dbReference type="PROSITE" id="PS51212">
    <property type="entry name" value="WSC"/>
    <property type="match status" value="2"/>
</dbReference>
<name>A0A8W8LXQ6_MAGGI</name>
<evidence type="ECO:0000313" key="4">
    <source>
        <dbReference type="EnsemblMetazoa" id="G30104.2:cds"/>
    </source>
</evidence>
<evidence type="ECO:0000256" key="1">
    <source>
        <dbReference type="SAM" id="MobiDB-lite"/>
    </source>
</evidence>
<feature type="domain" description="WSC" evidence="3">
    <location>
        <begin position="542"/>
        <end position="634"/>
    </location>
</feature>
<dbReference type="InterPro" id="IPR002889">
    <property type="entry name" value="WSC_carb-bd"/>
</dbReference>
<feature type="transmembrane region" description="Helical" evidence="2">
    <location>
        <begin position="329"/>
        <end position="352"/>
    </location>
</feature>
<accession>A0A8W8LXQ6</accession>
<evidence type="ECO:0000256" key="2">
    <source>
        <dbReference type="SAM" id="Phobius"/>
    </source>
</evidence>
<keyword evidence="5" id="KW-1185">Reference proteome</keyword>
<dbReference type="CDD" id="cd12087">
    <property type="entry name" value="TM_EGFR-like"/>
    <property type="match status" value="1"/>
</dbReference>
<evidence type="ECO:0000259" key="3">
    <source>
        <dbReference type="PROSITE" id="PS51212"/>
    </source>
</evidence>
<protein>
    <recommendedName>
        <fullName evidence="3">WSC domain-containing protein</fullName>
    </recommendedName>
</protein>
<feature type="domain" description="WSC" evidence="3">
    <location>
        <begin position="60"/>
        <end position="153"/>
    </location>
</feature>
<feature type="compositionally biased region" description="Polar residues" evidence="1">
    <location>
        <begin position="368"/>
        <end position="377"/>
    </location>
</feature>
<feature type="region of interest" description="Disordered" evidence="1">
    <location>
        <begin position="978"/>
        <end position="1015"/>
    </location>
</feature>
<organism evidence="4 5">
    <name type="scientific">Magallana gigas</name>
    <name type="common">Pacific oyster</name>
    <name type="synonym">Crassostrea gigas</name>
    <dbReference type="NCBI Taxonomy" id="29159"/>
    <lineage>
        <taxon>Eukaryota</taxon>
        <taxon>Metazoa</taxon>
        <taxon>Spiralia</taxon>
        <taxon>Lophotrochozoa</taxon>
        <taxon>Mollusca</taxon>
        <taxon>Bivalvia</taxon>
        <taxon>Autobranchia</taxon>
        <taxon>Pteriomorphia</taxon>
        <taxon>Ostreida</taxon>
        <taxon>Ostreoidea</taxon>
        <taxon>Ostreidae</taxon>
        <taxon>Magallana</taxon>
    </lineage>
</organism>
<keyword evidence="2" id="KW-0812">Transmembrane</keyword>
<feature type="transmembrane region" description="Helical" evidence="2">
    <location>
        <begin position="854"/>
        <end position="875"/>
    </location>
</feature>
<feature type="compositionally biased region" description="Basic and acidic residues" evidence="1">
    <location>
        <begin position="978"/>
        <end position="992"/>
    </location>
</feature>
<feature type="region of interest" description="Disordered" evidence="1">
    <location>
        <begin position="401"/>
        <end position="427"/>
    </location>
</feature>
<sequence length="1015" mass="114085">MIYRIILHIAVLSAFCWYTNTLTWFKAQSICRERNQTLTLKSNESTDFYWTGFYKRLSHWIKIIGCYNSSTLKYNISTNLSTLSPPLCQEYCLQRSFYFFAVQSNRCLCLSTSGFRDDTNHLNPSECTYTCHDTTLLSTECGGESAFSVFRTDSSMLKINSSCLSIQCGNDSKLYGDIGCNAYLNTRCTNNSIEGTGDWKSGLELCQSRGIYLLWNISLTNITSACKNFIHLDQRWIGVVKDLYFSKDNGEVITSSDYNHFNTCQKCKTNEDGQIVCQYVSCTKKLKKGICTESVAIPQTETTDLLSSTETTTKSIINTLQNDNSSIQVVVPIVIALLVILCVIAVVVFLYIRRKKDSQNNDRKGGSVPTTKNAGSYLNTEIENDKNYFVLQQSNPTYELADNSKIEPESPYNEAEDGTYDHLGDKNARKRPANDIYNHASTGGLSDLSDYDVANRKNESSEGNTYDRTGYNAQQIHFSDMKSIFVITLFIAALPGLCWSMPGITWFKAQAECKNKNQALTICTNKSSTFYWTGVYNRTSHWIKLLGCYNASSVQLENEIIFSISSPPLCQEYCLQKNILEFAVKGNSCICLPNGFDDLKNRLPPSKCTYMCDKALLMSSECGGESAFNIFSTETSILDIKSRCLSLQCGTDSKLVDTDCRLHLPVICSDRKITSSHFNGSSPTTDNNLKWRDGMNRCKSSGVYLIGKINLTNIVSACQTYTHTPRWIGVVKENYISYDQGNDITESKQMISYCQQCRMMKNDLECKYVQCTKKLKSKVYCSKVTHASTPLSDIKIETTVMLKKTATTSFYSPKSTDSPATLYKTSSSYQQVQTGHDLIELSRSPKDGSTVGTVIPVVVVILVLGCCAVAVVFYYRRLKHKQEKEKKVKSVSTMENENYTYTESNDVHRDSILQQSNPTYHLTNDAILGSESPYKEADDGTYDHLGDKNTRKRRVEGIYNCTSSAKLSDVSDYDIANHKPLNEEDNDYDHAGVGKNTYGQYNSASIRESDYSDLS</sequence>
<dbReference type="Proteomes" id="UP000005408">
    <property type="component" value="Unassembled WGS sequence"/>
</dbReference>
<reference evidence="4" key="1">
    <citation type="submission" date="2022-08" db="UniProtKB">
        <authorList>
            <consortium name="EnsemblMetazoa"/>
        </authorList>
    </citation>
    <scope>IDENTIFICATION</scope>
    <source>
        <strain evidence="4">05x7-T-G4-1.051#20</strain>
    </source>
</reference>
<feature type="compositionally biased region" description="Polar residues" evidence="1">
    <location>
        <begin position="997"/>
        <end position="1015"/>
    </location>
</feature>